<evidence type="ECO:0000313" key="4">
    <source>
        <dbReference type="EMBL" id="GCB87413.1"/>
    </source>
</evidence>
<reference evidence="4 5" key="1">
    <citation type="journal article" date="2019" name="Microbiol. Resour. Announc.">
        <title>Draft Genome Sequence of the Most Traditional epsilon-Poly-l-Lysine Producer, Streptomyces albulus NBRC14147.</title>
        <authorList>
            <person name="Yamanaka K."/>
            <person name="Hamano Y."/>
        </authorList>
    </citation>
    <scope>NUCLEOTIDE SEQUENCE [LARGE SCALE GENOMIC DNA]</scope>
    <source>
        <strain evidence="4 5">NBRC 14147</strain>
    </source>
</reference>
<organism evidence="4 5">
    <name type="scientific">Streptomyces noursei</name>
    <name type="common">Streptomyces albulus</name>
    <dbReference type="NCBI Taxonomy" id="1971"/>
    <lineage>
        <taxon>Bacteria</taxon>
        <taxon>Bacillati</taxon>
        <taxon>Actinomycetota</taxon>
        <taxon>Actinomycetes</taxon>
        <taxon>Kitasatosporales</taxon>
        <taxon>Streptomycetaceae</taxon>
        <taxon>Streptomyces</taxon>
    </lineage>
</organism>
<sequence>MFTIRRACQYDGDILGEIHATAWEAAYGPFFAPEFAARAVQSRRTRWHERLAQGPRTILLAEHDSRPLAMSVSGPSTTRPGLAEIFTFFSHPDSWGSGIATALMTGTLDHLRNVGFAQVHLWTLRDTPQSRRFYTKCGFTECGTARTHDFGDGHPLDQVEYERPC</sequence>
<keyword evidence="1 4" id="KW-0808">Transferase</keyword>
<dbReference type="InterPro" id="IPR016181">
    <property type="entry name" value="Acyl_CoA_acyltransferase"/>
</dbReference>
<dbReference type="EMBL" id="BHXC01000001">
    <property type="protein sequence ID" value="GCB87413.1"/>
    <property type="molecule type" value="Genomic_DNA"/>
</dbReference>
<name>A0A401QQ49_STRNR</name>
<dbReference type="CDD" id="cd04301">
    <property type="entry name" value="NAT_SF"/>
    <property type="match status" value="1"/>
</dbReference>
<dbReference type="RefSeq" id="WP_016573869.1">
    <property type="nucleotide sequence ID" value="NZ_BHXC01000001.1"/>
</dbReference>
<dbReference type="InterPro" id="IPR050832">
    <property type="entry name" value="Bact_Acetyltransf"/>
</dbReference>
<evidence type="ECO:0000256" key="2">
    <source>
        <dbReference type="ARBA" id="ARBA00023315"/>
    </source>
</evidence>
<dbReference type="Gene3D" id="3.40.630.30">
    <property type="match status" value="1"/>
</dbReference>
<protein>
    <submittedName>
        <fullName evidence="4">N-acetyltransferase</fullName>
    </submittedName>
</protein>
<evidence type="ECO:0000259" key="3">
    <source>
        <dbReference type="PROSITE" id="PS51186"/>
    </source>
</evidence>
<dbReference type="SUPFAM" id="SSF55729">
    <property type="entry name" value="Acyl-CoA N-acyltransferases (Nat)"/>
    <property type="match status" value="1"/>
</dbReference>
<keyword evidence="2" id="KW-0012">Acyltransferase</keyword>
<evidence type="ECO:0000256" key="1">
    <source>
        <dbReference type="ARBA" id="ARBA00022679"/>
    </source>
</evidence>
<gene>
    <name evidence="4" type="ORF">SALB_00064</name>
</gene>
<evidence type="ECO:0000313" key="5">
    <source>
        <dbReference type="Proteomes" id="UP000288351"/>
    </source>
</evidence>
<dbReference type="Proteomes" id="UP000288351">
    <property type="component" value="Unassembled WGS sequence"/>
</dbReference>
<dbReference type="PROSITE" id="PS51186">
    <property type="entry name" value="GNAT"/>
    <property type="match status" value="1"/>
</dbReference>
<accession>A0A401QQ49</accession>
<feature type="domain" description="N-acetyltransferase" evidence="3">
    <location>
        <begin position="2"/>
        <end position="165"/>
    </location>
</feature>
<dbReference type="AlphaFoldDB" id="A0A401QQ49"/>
<comment type="caution">
    <text evidence="4">The sequence shown here is derived from an EMBL/GenBank/DDBJ whole genome shotgun (WGS) entry which is preliminary data.</text>
</comment>
<proteinExistence type="predicted"/>
<dbReference type="Pfam" id="PF00583">
    <property type="entry name" value="Acetyltransf_1"/>
    <property type="match status" value="1"/>
</dbReference>
<dbReference type="GO" id="GO:0016747">
    <property type="term" value="F:acyltransferase activity, transferring groups other than amino-acyl groups"/>
    <property type="evidence" value="ECO:0007669"/>
    <property type="project" value="InterPro"/>
</dbReference>
<dbReference type="InterPro" id="IPR000182">
    <property type="entry name" value="GNAT_dom"/>
</dbReference>
<dbReference type="PANTHER" id="PTHR43877">
    <property type="entry name" value="AMINOALKYLPHOSPHONATE N-ACETYLTRANSFERASE-RELATED-RELATED"/>
    <property type="match status" value="1"/>
</dbReference>